<proteinExistence type="predicted"/>
<accession>A0ACB9FXB3</accession>
<gene>
    <name evidence="1" type="ORF">L1987_50012</name>
</gene>
<sequence>MVKIKANPKQQNHNDTPQNSNNASRNEDQYMKICMKNRNTLPQSEALQSNPQIQFDADLVKRTYWLMLKDHKFLLNMCIQVADLIGIWGLELLHKFVLNLITNFMVLFNVKSFLLCNLWTGTSTRIWDPYRLAMPRATTGRGTRMIENPNNGLNYILAYAHQDQKTNYLTLDEIANPIMMVIPMFNVEPVTLFLSLREWLLVHMNVTTEALYNDDFEDDFPPLPSPNVGMQILHSLTPGRCITTMEVIWWKWKVEEGS</sequence>
<keyword evidence="2" id="KW-1185">Reference proteome</keyword>
<dbReference type="EMBL" id="CM042033">
    <property type="protein sequence ID" value="KAI3775436.1"/>
    <property type="molecule type" value="Genomic_DNA"/>
</dbReference>
<dbReference type="Proteomes" id="UP001056120">
    <property type="component" value="Linkage Group LG16"/>
</dbReference>
<organism evidence="1 2">
    <name type="scientific">Smallanthus sonchifolius</name>
    <dbReference type="NCBI Taxonomy" id="185202"/>
    <lineage>
        <taxon>Eukaryota</taxon>
        <taxon>Viridiplantae</taxon>
        <taxon>Streptophyta</taxon>
        <taxon>Embryophyta</taxon>
        <taxon>Tracheophyta</taxon>
        <taxon>Spermatophyta</taxon>
        <taxon>Magnoliopsida</taxon>
        <taxon>eudicotyledons</taxon>
        <taxon>Gunneridae</taxon>
        <taxon>Pentapetalae</taxon>
        <taxon>asterids</taxon>
        <taxon>campanulids</taxon>
        <taxon>Asterales</taxon>
        <taxon>Asteraceae</taxon>
        <taxon>Asteroideae</taxon>
        <taxon>Heliantheae alliance</taxon>
        <taxon>Millerieae</taxon>
        <taxon>Smallanthus</taxon>
    </lineage>
</organism>
<reference evidence="1 2" key="2">
    <citation type="journal article" date="2022" name="Mol. Ecol. Resour.">
        <title>The genomes of chicory, endive, great burdock and yacon provide insights into Asteraceae paleo-polyploidization history and plant inulin production.</title>
        <authorList>
            <person name="Fan W."/>
            <person name="Wang S."/>
            <person name="Wang H."/>
            <person name="Wang A."/>
            <person name="Jiang F."/>
            <person name="Liu H."/>
            <person name="Zhao H."/>
            <person name="Xu D."/>
            <person name="Zhang Y."/>
        </authorList>
    </citation>
    <scope>NUCLEOTIDE SEQUENCE [LARGE SCALE GENOMIC DNA]</scope>
    <source>
        <strain evidence="2">cv. Yunnan</strain>
        <tissue evidence="1">Leaves</tissue>
    </source>
</reference>
<protein>
    <submittedName>
        <fullName evidence="1">Uncharacterized protein</fullName>
    </submittedName>
</protein>
<name>A0ACB9FXB3_9ASTR</name>
<evidence type="ECO:0000313" key="1">
    <source>
        <dbReference type="EMBL" id="KAI3775436.1"/>
    </source>
</evidence>
<evidence type="ECO:0000313" key="2">
    <source>
        <dbReference type="Proteomes" id="UP001056120"/>
    </source>
</evidence>
<comment type="caution">
    <text evidence="1">The sequence shown here is derived from an EMBL/GenBank/DDBJ whole genome shotgun (WGS) entry which is preliminary data.</text>
</comment>
<reference evidence="2" key="1">
    <citation type="journal article" date="2022" name="Mol. Ecol. Resour.">
        <title>The genomes of chicory, endive, great burdock and yacon provide insights into Asteraceae palaeo-polyploidization history and plant inulin production.</title>
        <authorList>
            <person name="Fan W."/>
            <person name="Wang S."/>
            <person name="Wang H."/>
            <person name="Wang A."/>
            <person name="Jiang F."/>
            <person name="Liu H."/>
            <person name="Zhao H."/>
            <person name="Xu D."/>
            <person name="Zhang Y."/>
        </authorList>
    </citation>
    <scope>NUCLEOTIDE SEQUENCE [LARGE SCALE GENOMIC DNA]</scope>
    <source>
        <strain evidence="2">cv. Yunnan</strain>
    </source>
</reference>